<proteinExistence type="predicted"/>
<feature type="transmembrane region" description="Helical" evidence="1">
    <location>
        <begin position="80"/>
        <end position="100"/>
    </location>
</feature>
<dbReference type="Pfam" id="PF20398">
    <property type="entry name" value="DUF6691"/>
    <property type="match status" value="1"/>
</dbReference>
<evidence type="ECO:0000313" key="2">
    <source>
        <dbReference type="EMBL" id="MFJ5445549.1"/>
    </source>
</evidence>
<organism evidence="2 3">
    <name type="scientific">Methylobacillus methanolivorans</name>
    <dbReference type="NCBI Taxonomy" id="1848927"/>
    <lineage>
        <taxon>Bacteria</taxon>
        <taxon>Pseudomonadati</taxon>
        <taxon>Pseudomonadota</taxon>
        <taxon>Betaproteobacteria</taxon>
        <taxon>Nitrosomonadales</taxon>
        <taxon>Methylophilaceae</taxon>
        <taxon>Methylobacillus</taxon>
    </lineage>
</organism>
<keyword evidence="3" id="KW-1185">Reference proteome</keyword>
<feature type="transmembrane region" description="Helical" evidence="1">
    <location>
        <begin position="40"/>
        <end position="59"/>
    </location>
</feature>
<dbReference type="InterPro" id="IPR046513">
    <property type="entry name" value="DUF6691"/>
</dbReference>
<evidence type="ECO:0000256" key="1">
    <source>
        <dbReference type="SAM" id="Phobius"/>
    </source>
</evidence>
<protein>
    <submittedName>
        <fullName evidence="2">DUF6691 family protein</fullName>
    </submittedName>
</protein>
<feature type="transmembrane region" description="Helical" evidence="1">
    <location>
        <begin position="106"/>
        <end position="129"/>
    </location>
</feature>
<name>A0ABW8GJT5_9PROT</name>
<accession>A0ABW8GJT5</accession>
<gene>
    <name evidence="2" type="ORF">ACIKP9_04855</name>
</gene>
<keyword evidence="1" id="KW-1133">Transmembrane helix</keyword>
<sequence>MYLITALLAGLLFGAGLIVSGMTNPQKVLAFLDLTGKWDPSLAFVMLGAIPVMALAYRMMKRRRHTCLGQEVQIPTKRLIDVRLVMGAVIFGVGWGLVGYCPGPALASVLTGWMSPVIFSVAMVVGMWLHRMLSGMRE</sequence>
<keyword evidence="1" id="KW-0812">Transmembrane</keyword>
<dbReference type="EMBL" id="JBIWXY010000001">
    <property type="protein sequence ID" value="MFJ5445549.1"/>
    <property type="molecule type" value="Genomic_DNA"/>
</dbReference>
<reference evidence="2 3" key="1">
    <citation type="submission" date="2024-11" db="EMBL/GenBank/DDBJ databases">
        <authorList>
            <person name="Kaparullina E.N."/>
            <person name="Delegan Y.A."/>
            <person name="Doronina N.V."/>
        </authorList>
    </citation>
    <scope>NUCLEOTIDE SEQUENCE [LARGE SCALE GENOMIC DNA]</scope>
    <source>
        <strain evidence="2 3">7sh_L</strain>
    </source>
</reference>
<evidence type="ECO:0000313" key="3">
    <source>
        <dbReference type="Proteomes" id="UP001617669"/>
    </source>
</evidence>
<dbReference type="RefSeq" id="WP_400880014.1">
    <property type="nucleotide sequence ID" value="NZ_JBIWXY010000001.1"/>
</dbReference>
<keyword evidence="1" id="KW-0472">Membrane</keyword>
<comment type="caution">
    <text evidence="2">The sequence shown here is derived from an EMBL/GenBank/DDBJ whole genome shotgun (WGS) entry which is preliminary data.</text>
</comment>
<dbReference type="Proteomes" id="UP001617669">
    <property type="component" value="Unassembled WGS sequence"/>
</dbReference>